<dbReference type="InterPro" id="IPR040720">
    <property type="entry name" value="GH81_C"/>
</dbReference>
<dbReference type="PROSITE" id="PS52008">
    <property type="entry name" value="GH81"/>
    <property type="match status" value="1"/>
</dbReference>
<keyword evidence="4 13" id="KW-0378">Hydrolase</keyword>
<evidence type="ECO:0000313" key="14">
    <source>
        <dbReference type="Proteomes" id="UP000308133"/>
    </source>
</evidence>
<evidence type="ECO:0000256" key="9">
    <source>
        <dbReference type="SAM" id="MobiDB-lite"/>
    </source>
</evidence>
<keyword evidence="6" id="KW-0326">Glycosidase</keyword>
<comment type="catalytic activity">
    <reaction evidence="1">
        <text>Hydrolysis of (1-&gt;3)-beta-D-glucosidic linkages in (1-&gt;3)-beta-D-glucans.</text>
        <dbReference type="EC" id="3.2.1.39"/>
    </reaction>
</comment>
<dbReference type="AlphaFoldDB" id="A0A4U7AN21"/>
<evidence type="ECO:0000313" key="13">
    <source>
        <dbReference type="EMBL" id="TKX18235.1"/>
    </source>
</evidence>
<sequence>MELLSVKRALALGVLLTCSQLQTASAYPRLPLPALDGIMTPPCRRRHREHVERDADAEAVNLLYIAENGQVRAHFWETKLVPTVINGVTQTITVSSQVPFPDETLPVRAVAATKAPAKKKKKKTTTPVKKATNKKGQPIRTVKKAKTTAKKTTPKKTTPKKTTAKQTTTKKQAAVKTTPKTTPKTTTKSKTTAKTTTKAATTKQVSTLTTRRTTSTRTSTITVSRSITSLTSLRVSQNQTASPTVVATSGTIHSSLDTSGNPTSQPFVTSLGTSSSSLSLINTASTTLPSTSMRPGRPTIQAANLFAPMASGAPPSQISQRSDHPVARLGIKSQSQKLSTNKFYANFFLGNQNQPTWTHPYSVAWAKGVGVAKSWGLSISHIERGQLAYGDGDPAKYFINPVGIQSMIFSAQELGNTSVLTTDSLTAFSVNVNLQNSASASPLITFPLVQGMGFVTARYNGASPLIQSSVSVLSLVYNGKLNGTNTFKYKAGLGDQSTWLMYITPDSTSYPGNTFTLVNGNNINGTSNFVGTIQIAKLPSSTPGGETIYDNAAGVYATSTQISGSASGTTGTYSMTFSKGGNTSRTLLMFALPHHIQTLTSGGTTNIKLQTTTKGTATAIIGDSWTFAEPDLPTDIGFAPWTPNDGSINSVSSAAQQLIVQAASSELTQDIDGQSNLNSMYFSGKGLAKFAAIIFATNDIGKNKTLAYTGLQRLQASFATFVNNKQIYPLVYESAWGGVVSSGTYQTGDSGLDFGNTYYNDHHFHYAYFVYAAAIIGYLDPTWLTATNRDWVNTLVRDFGNPSSNDPYYPFSRSYDWFHGHSWAKGLFESGDGKDQESSSEDSLACYAIKMWGRISGDTAMEARGALMMAVQARAVQNYYLYTSDNTVQPPRFIGNKAAGILFENKIDHTTYFGANIEYIQGIHMIPLLPFSPYVRTNQFVTEEWNTYFSNGRVDSVAGGWRGILYANYAIINPSAAWTFFSNKNFDVSFLDGGASLTWYRAWAAALGGSR</sequence>
<feature type="domain" description="Glycosyl hydrolase family 81 N-terminal" evidence="11">
    <location>
        <begin position="324"/>
        <end position="643"/>
    </location>
</feature>
<reference evidence="13 14" key="1">
    <citation type="submission" date="2018-02" db="EMBL/GenBank/DDBJ databases">
        <title>Draft genome sequences of Elsinoe sp., causing black scab on jojoba.</title>
        <authorList>
            <person name="Stodart B."/>
            <person name="Jeffress S."/>
            <person name="Ash G."/>
            <person name="Arun Chinnappa K."/>
        </authorList>
    </citation>
    <scope>NUCLEOTIDE SEQUENCE [LARGE SCALE GENOMIC DNA]</scope>
    <source>
        <strain evidence="13 14">Hillstone_2</strain>
    </source>
</reference>
<dbReference type="GO" id="GO:0071555">
    <property type="term" value="P:cell wall organization"/>
    <property type="evidence" value="ECO:0007669"/>
    <property type="project" value="UniProtKB-KW"/>
</dbReference>
<evidence type="ECO:0000256" key="6">
    <source>
        <dbReference type="ARBA" id="ARBA00023295"/>
    </source>
</evidence>
<dbReference type="EC" id="3.2.1.39" evidence="3"/>
<proteinExistence type="inferred from homology"/>
<feature type="signal peptide" evidence="10">
    <location>
        <begin position="1"/>
        <end position="26"/>
    </location>
</feature>
<protein>
    <recommendedName>
        <fullName evidence="3">glucan endo-1,3-beta-D-glucosidase</fullName>
        <ecNumber evidence="3">3.2.1.39</ecNumber>
    </recommendedName>
</protein>
<dbReference type="FunFam" id="1.10.287.1170:FF:000001">
    <property type="entry name" value="Endo-1,3-beta-glucanase Engl1"/>
    <property type="match status" value="1"/>
</dbReference>
<dbReference type="InterPro" id="IPR040451">
    <property type="entry name" value="GH81_N"/>
</dbReference>
<keyword evidence="7" id="KW-0961">Cell wall biogenesis/degradation</keyword>
<dbReference type="GO" id="GO:0009986">
    <property type="term" value="C:cell surface"/>
    <property type="evidence" value="ECO:0007669"/>
    <property type="project" value="TreeGrafter"/>
</dbReference>
<keyword evidence="8" id="KW-0624">Polysaccharide degradation</keyword>
<feature type="compositionally biased region" description="Low complexity" evidence="9">
    <location>
        <begin position="164"/>
        <end position="221"/>
    </location>
</feature>
<feature type="domain" description="Glycosyl hydrolase family 81 C-terminal" evidence="12">
    <location>
        <begin position="651"/>
        <end position="1000"/>
    </location>
</feature>
<evidence type="ECO:0000256" key="4">
    <source>
        <dbReference type="ARBA" id="ARBA00022801"/>
    </source>
</evidence>
<feature type="region of interest" description="Disordered" evidence="9">
    <location>
        <begin position="112"/>
        <end position="221"/>
    </location>
</feature>
<evidence type="ECO:0000256" key="8">
    <source>
        <dbReference type="ARBA" id="ARBA00023326"/>
    </source>
</evidence>
<dbReference type="Pfam" id="PF03639">
    <property type="entry name" value="Glyco_hydro_81"/>
    <property type="match status" value="1"/>
</dbReference>
<dbReference type="InterPro" id="IPR005200">
    <property type="entry name" value="Endo-beta-glucanase"/>
</dbReference>
<keyword evidence="5" id="KW-0119">Carbohydrate metabolism</keyword>
<dbReference type="Gene3D" id="1.10.287.1170">
    <property type="entry name" value="glycoside hydrolase family 81 endo-[beta] glucanase"/>
    <property type="match status" value="1"/>
</dbReference>
<evidence type="ECO:0000256" key="2">
    <source>
        <dbReference type="ARBA" id="ARBA00010730"/>
    </source>
</evidence>
<dbReference type="Pfam" id="PF17652">
    <property type="entry name" value="Glyco_hydro81C"/>
    <property type="match status" value="1"/>
</dbReference>
<evidence type="ECO:0000259" key="12">
    <source>
        <dbReference type="Pfam" id="PF17652"/>
    </source>
</evidence>
<dbReference type="Gene3D" id="1.20.5.420">
    <property type="entry name" value="Immunoglobulin FC, subunit C"/>
    <property type="match status" value="1"/>
</dbReference>
<evidence type="ECO:0000256" key="10">
    <source>
        <dbReference type="SAM" id="SignalP"/>
    </source>
</evidence>
<gene>
    <name evidence="13" type="ORF">C1H76_9709</name>
</gene>
<evidence type="ECO:0000256" key="1">
    <source>
        <dbReference type="ARBA" id="ARBA00000382"/>
    </source>
</evidence>
<dbReference type="PANTHER" id="PTHR31983:SF0">
    <property type="entry name" value="GLUCAN ENDO-1,3-BETA-D-GLUCOSIDASE 2"/>
    <property type="match status" value="1"/>
</dbReference>
<evidence type="ECO:0000259" key="11">
    <source>
        <dbReference type="Pfam" id="PF03639"/>
    </source>
</evidence>
<dbReference type="EMBL" id="PTQR01000131">
    <property type="protein sequence ID" value="TKX18235.1"/>
    <property type="molecule type" value="Genomic_DNA"/>
</dbReference>
<dbReference type="PANTHER" id="PTHR31983">
    <property type="entry name" value="ENDO-1,3(4)-BETA-GLUCANASE 1"/>
    <property type="match status" value="1"/>
</dbReference>
<dbReference type="Proteomes" id="UP000308133">
    <property type="component" value="Unassembled WGS sequence"/>
</dbReference>
<comment type="caution">
    <text evidence="13">The sequence shown here is derived from an EMBL/GenBank/DDBJ whole genome shotgun (WGS) entry which is preliminary data.</text>
</comment>
<dbReference type="Gene3D" id="2.70.98.30">
    <property type="entry name" value="Golgi alpha-mannosidase II, domain 4"/>
    <property type="match status" value="1"/>
</dbReference>
<dbReference type="GO" id="GO:0042973">
    <property type="term" value="F:glucan endo-1,3-beta-D-glucosidase activity"/>
    <property type="evidence" value="ECO:0007669"/>
    <property type="project" value="UniProtKB-EC"/>
</dbReference>
<feature type="chain" id="PRO_5020288076" description="glucan endo-1,3-beta-D-glucosidase" evidence="10">
    <location>
        <begin position="27"/>
        <end position="1011"/>
    </location>
</feature>
<keyword evidence="10" id="KW-0732">Signal</keyword>
<dbReference type="GO" id="GO:0052861">
    <property type="term" value="F:endo-1,3(4)-beta-glucanase activity"/>
    <property type="evidence" value="ECO:0007669"/>
    <property type="project" value="InterPro"/>
</dbReference>
<feature type="compositionally biased region" description="Basic residues" evidence="9">
    <location>
        <begin position="141"/>
        <end position="163"/>
    </location>
</feature>
<accession>A0A4U7AN21</accession>
<evidence type="ECO:0000256" key="7">
    <source>
        <dbReference type="ARBA" id="ARBA00023316"/>
    </source>
</evidence>
<organism evidence="13 14">
    <name type="scientific">Elsinoe australis</name>
    <dbReference type="NCBI Taxonomy" id="40998"/>
    <lineage>
        <taxon>Eukaryota</taxon>
        <taxon>Fungi</taxon>
        <taxon>Dikarya</taxon>
        <taxon>Ascomycota</taxon>
        <taxon>Pezizomycotina</taxon>
        <taxon>Dothideomycetes</taxon>
        <taxon>Dothideomycetidae</taxon>
        <taxon>Myriangiales</taxon>
        <taxon>Elsinoaceae</taxon>
        <taxon>Elsinoe</taxon>
    </lineage>
</organism>
<comment type="similarity">
    <text evidence="2">Belongs to the glycosyl hydrolase 81 family.</text>
</comment>
<dbReference type="GO" id="GO:0000272">
    <property type="term" value="P:polysaccharide catabolic process"/>
    <property type="evidence" value="ECO:0007669"/>
    <property type="project" value="UniProtKB-KW"/>
</dbReference>
<name>A0A4U7AN21_9PEZI</name>
<evidence type="ECO:0000256" key="5">
    <source>
        <dbReference type="ARBA" id="ARBA00023277"/>
    </source>
</evidence>
<evidence type="ECO:0000256" key="3">
    <source>
        <dbReference type="ARBA" id="ARBA00012780"/>
    </source>
</evidence>
<dbReference type="FunFam" id="2.70.98.30:FF:000006">
    <property type="entry name" value="Endo-1,3-beta-glucanase Engl1"/>
    <property type="match status" value="1"/>
</dbReference>